<evidence type="ECO:0000313" key="2">
    <source>
        <dbReference type="Proteomes" id="UP000790377"/>
    </source>
</evidence>
<dbReference type="EMBL" id="MU268143">
    <property type="protein sequence ID" value="KAH7905680.1"/>
    <property type="molecule type" value="Genomic_DNA"/>
</dbReference>
<evidence type="ECO:0000313" key="1">
    <source>
        <dbReference type="EMBL" id="KAH7905680.1"/>
    </source>
</evidence>
<sequence>MGAESRDDPPIPDETPFCPIDDSVCASLAQHINHSSPSIQFQSPYYPVQQGSIILESRVQDRKGVKSNGVVFATRKKHVGNSHILFRAFATRAIRAGCIEHIFLHSREGRPDQISEFFLVVKVYRELSEGDTAHDPYRRYPLLDTRLCYDEFERLSVVIKLKDVISHAASCPYKMETIASPLRVILSLDWSGNLHD</sequence>
<proteinExistence type="predicted"/>
<name>A0ACB7ZWS5_9AGAM</name>
<keyword evidence="2" id="KW-1185">Reference proteome</keyword>
<dbReference type="Proteomes" id="UP000790377">
    <property type="component" value="Unassembled WGS sequence"/>
</dbReference>
<gene>
    <name evidence="1" type="ORF">BJ138DRAFT_1118250</name>
</gene>
<organism evidence="1 2">
    <name type="scientific">Hygrophoropsis aurantiaca</name>
    <dbReference type="NCBI Taxonomy" id="72124"/>
    <lineage>
        <taxon>Eukaryota</taxon>
        <taxon>Fungi</taxon>
        <taxon>Dikarya</taxon>
        <taxon>Basidiomycota</taxon>
        <taxon>Agaricomycotina</taxon>
        <taxon>Agaricomycetes</taxon>
        <taxon>Agaricomycetidae</taxon>
        <taxon>Boletales</taxon>
        <taxon>Coniophorineae</taxon>
        <taxon>Hygrophoropsidaceae</taxon>
        <taxon>Hygrophoropsis</taxon>
    </lineage>
</organism>
<reference evidence="1" key="1">
    <citation type="journal article" date="2021" name="New Phytol.">
        <title>Evolutionary innovations through gain and loss of genes in the ectomycorrhizal Boletales.</title>
        <authorList>
            <person name="Wu G."/>
            <person name="Miyauchi S."/>
            <person name="Morin E."/>
            <person name="Kuo A."/>
            <person name="Drula E."/>
            <person name="Varga T."/>
            <person name="Kohler A."/>
            <person name="Feng B."/>
            <person name="Cao Y."/>
            <person name="Lipzen A."/>
            <person name="Daum C."/>
            <person name="Hundley H."/>
            <person name="Pangilinan J."/>
            <person name="Johnson J."/>
            <person name="Barry K."/>
            <person name="LaButti K."/>
            <person name="Ng V."/>
            <person name="Ahrendt S."/>
            <person name="Min B."/>
            <person name="Choi I.G."/>
            <person name="Park H."/>
            <person name="Plett J.M."/>
            <person name="Magnuson J."/>
            <person name="Spatafora J.W."/>
            <person name="Nagy L.G."/>
            <person name="Henrissat B."/>
            <person name="Grigoriev I.V."/>
            <person name="Yang Z.L."/>
            <person name="Xu J."/>
            <person name="Martin F.M."/>
        </authorList>
    </citation>
    <scope>NUCLEOTIDE SEQUENCE</scope>
    <source>
        <strain evidence="1">ATCC 28755</strain>
    </source>
</reference>
<protein>
    <submittedName>
        <fullName evidence="1">Uncharacterized protein</fullName>
    </submittedName>
</protein>
<comment type="caution">
    <text evidence="1">The sequence shown here is derived from an EMBL/GenBank/DDBJ whole genome shotgun (WGS) entry which is preliminary data.</text>
</comment>
<accession>A0ACB7ZWS5</accession>